<evidence type="ECO:0000313" key="12">
    <source>
        <dbReference type="EMBL" id="MDG2991666.1"/>
    </source>
</evidence>
<keyword evidence="7" id="KW-1015">Disulfide bond</keyword>
<evidence type="ECO:0000256" key="8">
    <source>
        <dbReference type="ARBA" id="ARBA00023284"/>
    </source>
</evidence>
<accession>A0ABT6F1K8</accession>
<dbReference type="PROSITE" id="PS00076">
    <property type="entry name" value="PYRIDINE_REDOX_1"/>
    <property type="match status" value="1"/>
</dbReference>
<evidence type="ECO:0000256" key="2">
    <source>
        <dbReference type="ARBA" id="ARBA00007532"/>
    </source>
</evidence>
<evidence type="ECO:0000256" key="5">
    <source>
        <dbReference type="ARBA" id="ARBA00022857"/>
    </source>
</evidence>
<evidence type="ECO:0000259" key="11">
    <source>
        <dbReference type="Pfam" id="PF07992"/>
    </source>
</evidence>
<name>A0ABT6F1K8_9SYNE</name>
<protein>
    <submittedName>
        <fullName evidence="12">Mercuric reductase</fullName>
    </submittedName>
</protein>
<dbReference type="NCBIfam" id="NF004991">
    <property type="entry name" value="PRK06370.1-3"/>
    <property type="match status" value="1"/>
</dbReference>
<dbReference type="SUPFAM" id="SSF51905">
    <property type="entry name" value="FAD/NAD(P)-binding domain"/>
    <property type="match status" value="1"/>
</dbReference>
<dbReference type="Pfam" id="PF07992">
    <property type="entry name" value="Pyr_redox_2"/>
    <property type="match status" value="1"/>
</dbReference>
<keyword evidence="5" id="KW-0521">NADP</keyword>
<dbReference type="InterPro" id="IPR036188">
    <property type="entry name" value="FAD/NAD-bd_sf"/>
</dbReference>
<reference evidence="12" key="2">
    <citation type="submission" date="2022-01" db="EMBL/GenBank/DDBJ databases">
        <authorList>
            <person name="Zivanovic Y."/>
            <person name="Moreira D."/>
            <person name="Lopez-Garcia P."/>
        </authorList>
    </citation>
    <scope>NUCLEOTIDE SEQUENCE</scope>
    <source>
        <strain evidence="12">G9</strain>
    </source>
</reference>
<evidence type="ECO:0000256" key="4">
    <source>
        <dbReference type="ARBA" id="ARBA00022827"/>
    </source>
</evidence>
<organism evidence="12 13">
    <name type="scientific">Candidatus Synechococcus calcipolaris G9</name>
    <dbReference type="NCBI Taxonomy" id="1497997"/>
    <lineage>
        <taxon>Bacteria</taxon>
        <taxon>Bacillati</taxon>
        <taxon>Cyanobacteriota</taxon>
        <taxon>Cyanophyceae</taxon>
        <taxon>Synechococcales</taxon>
        <taxon>Synechococcaceae</taxon>
        <taxon>Synechococcus</taxon>
    </lineage>
</organism>
<dbReference type="InterPro" id="IPR016156">
    <property type="entry name" value="FAD/NAD-linked_Rdtase_dimer_sf"/>
</dbReference>
<keyword evidence="13" id="KW-1185">Reference proteome</keyword>
<dbReference type="EMBL" id="JAKKUT010000002">
    <property type="protein sequence ID" value="MDG2991666.1"/>
    <property type="molecule type" value="Genomic_DNA"/>
</dbReference>
<dbReference type="PRINTS" id="PR00368">
    <property type="entry name" value="FADPNR"/>
</dbReference>
<gene>
    <name evidence="12" type="ORF">L3556_12085</name>
</gene>
<reference evidence="12" key="1">
    <citation type="journal article" date="2022" name="Genome Biol. Evol.">
        <title>A New Gene Family Diagnostic for Intracellular Biomineralization of Amorphous Ca Carbonates by Cyanobacteria.</title>
        <authorList>
            <person name="Benzerara K."/>
            <person name="Duprat E."/>
            <person name="Bitard-Feildel T."/>
            <person name="Caumes G."/>
            <person name="Cassier-Chauvat C."/>
            <person name="Chauvat F."/>
            <person name="Dezi M."/>
            <person name="Diop S.I."/>
            <person name="Gaschignard G."/>
            <person name="Gorgen S."/>
            <person name="Gugger M."/>
            <person name="Lopez-Garcia P."/>
            <person name="Millet M."/>
            <person name="Skouri-Panet F."/>
            <person name="Moreira D."/>
            <person name="Callebaut I."/>
        </authorList>
    </citation>
    <scope>NUCLEOTIDE SEQUENCE</scope>
    <source>
        <strain evidence="12">G9</strain>
    </source>
</reference>
<dbReference type="InterPro" id="IPR012999">
    <property type="entry name" value="Pyr_OxRdtase_I_AS"/>
</dbReference>
<dbReference type="Gene3D" id="3.30.390.30">
    <property type="match status" value="1"/>
</dbReference>
<keyword evidence="6 9" id="KW-0560">Oxidoreductase</keyword>
<dbReference type="SUPFAM" id="SSF55424">
    <property type="entry name" value="FAD/NAD-linked reductases, dimerisation (C-terminal) domain"/>
    <property type="match status" value="1"/>
</dbReference>
<dbReference type="PRINTS" id="PR00411">
    <property type="entry name" value="PNDRDTASEI"/>
</dbReference>
<feature type="domain" description="Pyridine nucleotide-disulphide oxidoreductase dimerisation" evidence="10">
    <location>
        <begin position="384"/>
        <end position="491"/>
    </location>
</feature>
<feature type="domain" description="FAD/NAD(P)-binding" evidence="11">
    <location>
        <begin position="41"/>
        <end position="355"/>
    </location>
</feature>
<sequence>MKENDVSSPSPVVAPLDAFNQALLEQVHPPNWLNPTPRNPYDLVVIGAGTAGLVTALGTAGLKLGLKIALIEKQLLGGDCLNWGCVPSKCLIEAARRVALVRNAQEFGIEVDLKSIDFAAIMARMRRVRSQISHHDSVHRCQELGIDVFFGVAQFTNSTTLEVDGTALKFRRAVIATGAKPTVPAIPGLGEVGYLTNETIFSLTTLPPRLGIIGGGPIGCELGQAFQQFGSQVTIFQRGAHLLSREDPDVAAILQHRLQNEGVNLALGAQLESVALTPTGKSIHYRQGDQVHSLEVDQILVAVGRSPNVGSLNLAAAGIELTEQGHLEVNDYLQTRQAHIYAAGDVCLDHKFTHSADAAARIVIKNALFSPFGLGRSQLSRLIIPQVTYTQPELARVGLTLEKAQTQGLRPAVIEIPFSEVDRAIAAGEAEGMIRVIYDPRGDRILGAVIVGYQAGEMISQVTQTMVHQKGLKSLTQVIYPYPTRTEVIKKVADTYYQNSLLNSVSQYLLNVALKLTTLNLLIKT</sequence>
<dbReference type="Pfam" id="PF02852">
    <property type="entry name" value="Pyr_redox_dim"/>
    <property type="match status" value="1"/>
</dbReference>
<dbReference type="Proteomes" id="UP001154265">
    <property type="component" value="Unassembled WGS sequence"/>
</dbReference>
<evidence type="ECO:0000256" key="7">
    <source>
        <dbReference type="ARBA" id="ARBA00023157"/>
    </source>
</evidence>
<evidence type="ECO:0000259" key="10">
    <source>
        <dbReference type="Pfam" id="PF02852"/>
    </source>
</evidence>
<proteinExistence type="inferred from homology"/>
<dbReference type="PANTHER" id="PTHR43014:SF2">
    <property type="entry name" value="MERCURIC REDUCTASE"/>
    <property type="match status" value="1"/>
</dbReference>
<keyword evidence="8 9" id="KW-0676">Redox-active center</keyword>
<comment type="similarity">
    <text evidence="2 9">Belongs to the class-I pyridine nucleotide-disulfide oxidoreductase family.</text>
</comment>
<keyword evidence="4 9" id="KW-0274">FAD</keyword>
<dbReference type="InterPro" id="IPR004099">
    <property type="entry name" value="Pyr_nucl-diS_OxRdtase_dimer"/>
</dbReference>
<dbReference type="InterPro" id="IPR001100">
    <property type="entry name" value="Pyr_nuc-diS_OxRdtase"/>
</dbReference>
<evidence type="ECO:0000256" key="1">
    <source>
        <dbReference type="ARBA" id="ARBA00001974"/>
    </source>
</evidence>
<keyword evidence="3 9" id="KW-0285">Flavoprotein</keyword>
<comment type="caution">
    <text evidence="12">The sequence shown here is derived from an EMBL/GenBank/DDBJ whole genome shotgun (WGS) entry which is preliminary data.</text>
</comment>
<comment type="cofactor">
    <cofactor evidence="1">
        <name>FAD</name>
        <dbReference type="ChEBI" id="CHEBI:57692"/>
    </cofactor>
</comment>
<dbReference type="PANTHER" id="PTHR43014">
    <property type="entry name" value="MERCURIC REDUCTASE"/>
    <property type="match status" value="1"/>
</dbReference>
<dbReference type="Gene3D" id="3.50.50.60">
    <property type="entry name" value="FAD/NAD(P)-binding domain"/>
    <property type="match status" value="2"/>
</dbReference>
<evidence type="ECO:0000256" key="9">
    <source>
        <dbReference type="RuleBase" id="RU003691"/>
    </source>
</evidence>
<evidence type="ECO:0000256" key="6">
    <source>
        <dbReference type="ARBA" id="ARBA00023002"/>
    </source>
</evidence>
<evidence type="ECO:0000256" key="3">
    <source>
        <dbReference type="ARBA" id="ARBA00022630"/>
    </source>
</evidence>
<dbReference type="PIRSF" id="PIRSF000350">
    <property type="entry name" value="Mercury_reductase_MerA"/>
    <property type="match status" value="1"/>
</dbReference>
<dbReference type="InterPro" id="IPR023753">
    <property type="entry name" value="FAD/NAD-binding_dom"/>
</dbReference>
<evidence type="ECO:0000313" key="13">
    <source>
        <dbReference type="Proteomes" id="UP001154265"/>
    </source>
</evidence>